<accession>A0ABP9BIX9</accession>
<dbReference type="PROSITE" id="PS51192">
    <property type="entry name" value="HELICASE_ATP_BIND_1"/>
    <property type="match status" value="1"/>
</dbReference>
<dbReference type="NCBIfam" id="NF047352">
    <property type="entry name" value="P_loop_sacsin"/>
    <property type="match status" value="1"/>
</dbReference>
<dbReference type="Gene3D" id="3.40.50.300">
    <property type="entry name" value="P-loop containing nucleotide triphosphate hydrolases"/>
    <property type="match status" value="2"/>
</dbReference>
<dbReference type="PANTHER" id="PTHR47396:SF1">
    <property type="entry name" value="ATP-DEPENDENT HELICASE IRC3-RELATED"/>
    <property type="match status" value="1"/>
</dbReference>
<dbReference type="SMART" id="SM00490">
    <property type="entry name" value="HELICc"/>
    <property type="match status" value="1"/>
</dbReference>
<feature type="domain" description="Helicase C-terminal" evidence="2">
    <location>
        <begin position="1452"/>
        <end position="1599"/>
    </location>
</feature>
<dbReference type="InterPro" id="IPR036890">
    <property type="entry name" value="HATPase_C_sf"/>
</dbReference>
<evidence type="ECO:0000313" key="4">
    <source>
        <dbReference type="Proteomes" id="UP001500187"/>
    </source>
</evidence>
<evidence type="ECO:0000259" key="2">
    <source>
        <dbReference type="PROSITE" id="PS51194"/>
    </source>
</evidence>
<dbReference type="EMBL" id="BAABKP010000001">
    <property type="protein sequence ID" value="GAA4794618.1"/>
    <property type="molecule type" value="Genomic_DNA"/>
</dbReference>
<feature type="domain" description="Helicase ATP-binding" evidence="1">
    <location>
        <begin position="1196"/>
        <end position="1354"/>
    </location>
</feature>
<dbReference type="Gene3D" id="3.30.565.10">
    <property type="entry name" value="Histidine kinase-like ATPase, C-terminal domain"/>
    <property type="match status" value="1"/>
</dbReference>
<dbReference type="InterPro" id="IPR014001">
    <property type="entry name" value="Helicase_ATP-bd"/>
</dbReference>
<reference evidence="4" key="1">
    <citation type="journal article" date="2019" name="Int. J. Syst. Evol. Microbiol.">
        <title>The Global Catalogue of Microorganisms (GCM) 10K type strain sequencing project: providing services to taxonomists for standard genome sequencing and annotation.</title>
        <authorList>
            <consortium name="The Broad Institute Genomics Platform"/>
            <consortium name="The Broad Institute Genome Sequencing Center for Infectious Disease"/>
            <person name="Wu L."/>
            <person name="Ma J."/>
        </authorList>
    </citation>
    <scope>NUCLEOTIDE SEQUENCE [LARGE SCALE GENOMIC DNA]</scope>
    <source>
        <strain evidence="4">JCM 18541</strain>
    </source>
</reference>
<sequence>MPLSAEWLKNTGANAEFLRKERESVLASYEARPELLEEHFNLEDHIRTGAYATKQINELVQNASDPMEGLEGKIEILLTPNYLYCANEGMPFNVKNIQALQTAYSSSKSGNDIGRFGLGFKSLLAISDSPEIFTSSGSFAFDNERFEADLAARGLSTEKTPKLRLAYAINAEQAIAEDADLARMVQWASTVIRVPLTKSFDFLHKEIEDFKAQFLLFSDKVGSLDLKVTVPGHENHRTFTRTPHPVRDYEFTINIDGDDTVWRVFTAEHRPSAKALAGVSGNTAKSTLPVTWAVQVGGKRAGGRTLGEFWQYFPTAQKTGVPGIFNAAFDMSPDRANIGEGSLFNEEIIQRTIPQLVAANLPLVHNEDEPGKTLDLYPSAEDGGGRSWAEKLLRAPLYAALAQVPSVPAQDGKLYTPQQLNLPLSPKALREPENETLLQSFYEEVQKHPDIHSSWVHASAATNSTRHRILTEIFSLANNKVSSIREMLSTFAQKDSIDMTISAIKFSHTINHNGTADQIAEMRNTKFLWDGYKNIRPPKVSELSITNSLENIEGNPGQYIHPDLCNNKECSVLLKDLGFRIQSGLVKFSRALKALQKNTTDPNLVADAWRATIFLEEPVDELIREIHHYFPDGTFPALCMDGSIKPVNKTWLHGGLIQGEREEDLHLLLNLNRLGNVAKLAATLGAHRNLNNPVLQNKNDETYKWWASQGFKDYCRTLNNLDGLPGVFPHNLKVPNQFLTPGLQLLNSASQPTRAKVTLKALEGSIDGLTPGHPVEDLSTCTQLPTPNLYWILKYGVAETNKGIRDASEIIKPPAGFPEELLAIPLDGDLREALYSHNNQKFTLETVMRELHRNDDLAIIHRGYSLLAELTELSASGSIYFSAITLQGAKPMPASKIYVVLNEDAKNHILTHHSGYGVIISHSAGAARIMQNRFGMQFADIDFVTTIETHGIKPKGKIKDYYPHLSDIKEFTKTWSLSKIRVSECSLISKSVQNTFDQHTEKKNVNCIYDTERKTVYYTPGISSFQILQVALKGLKLEYNAADLFKRHQQLAKSKNHEKRINDVKNAADINEKLTEMLGEEKLRNIMPDEILDIIESVTGETLSTDQYGTILESIHGVDLLKALKPYLQEVFRDNTPMQFAGGAKARKFVDELNLDKAFAGERNIRMPDQEFFTGPVRLPPLHDYQLDVSSKIIEMLSQATPQKGFISLPTGSGKTRVATESIVRFCEVSDKPHLIVWIAGSNELCEQAVQSWQTVWQCFGKTNGQLAISRLWDSRRPVEAKDADLQVVVATFQTLSRLVEEEIYEWLFDAQILVVDEAHGAVAKSFTSIFQKFGRSPRDKTPRGHLLGLSATPYRGYNAEETEQLATRFDRNLYEPIQFAESGAHEYLQEIEVLSEVDYDVIDGIKLEKKALSETQKRAATDEDLHNRMNRMAEMSLDLEQIASSQERNVQLVEHIKGLVAKKPESSIILFAASVKHAVALAAVLNFMQISAASVSGSSSPAARKRAIAGFKSGEYKVLTNYGVLSEGFDAPKCDAVYIARPVFSPNRYLQMIGRGLRGPKNGGSKTTLIVNVRDNTDNFEQKLAFDELKEAWLEPKK</sequence>
<evidence type="ECO:0000313" key="3">
    <source>
        <dbReference type="EMBL" id="GAA4794618.1"/>
    </source>
</evidence>
<dbReference type="Pfam" id="PF00271">
    <property type="entry name" value="Helicase_C"/>
    <property type="match status" value="1"/>
</dbReference>
<dbReference type="PANTHER" id="PTHR47396">
    <property type="entry name" value="TYPE I RESTRICTION ENZYME ECOKI R PROTEIN"/>
    <property type="match status" value="1"/>
</dbReference>
<evidence type="ECO:0008006" key="5">
    <source>
        <dbReference type="Google" id="ProtNLM"/>
    </source>
</evidence>
<dbReference type="InterPro" id="IPR006935">
    <property type="entry name" value="Helicase/UvrB_N"/>
</dbReference>
<dbReference type="InterPro" id="IPR050742">
    <property type="entry name" value="Helicase_Restrict-Modif_Enz"/>
</dbReference>
<dbReference type="SUPFAM" id="SSF52540">
    <property type="entry name" value="P-loop containing nucleoside triphosphate hydrolases"/>
    <property type="match status" value="1"/>
</dbReference>
<comment type="caution">
    <text evidence="3">The sequence shown here is derived from an EMBL/GenBank/DDBJ whole genome shotgun (WGS) entry which is preliminary data.</text>
</comment>
<organism evidence="3 4">
    <name type="scientific">Rothia endophytica</name>
    <dbReference type="NCBI Taxonomy" id="1324766"/>
    <lineage>
        <taxon>Bacteria</taxon>
        <taxon>Bacillati</taxon>
        <taxon>Actinomycetota</taxon>
        <taxon>Actinomycetes</taxon>
        <taxon>Micrococcales</taxon>
        <taxon>Micrococcaceae</taxon>
        <taxon>Rothia</taxon>
    </lineage>
</organism>
<keyword evidence="4" id="KW-1185">Reference proteome</keyword>
<dbReference type="Pfam" id="PF04851">
    <property type="entry name" value="ResIII"/>
    <property type="match status" value="1"/>
</dbReference>
<dbReference type="SMART" id="SM00487">
    <property type="entry name" value="DEXDc"/>
    <property type="match status" value="1"/>
</dbReference>
<dbReference type="Proteomes" id="UP001500187">
    <property type="component" value="Unassembled WGS sequence"/>
</dbReference>
<gene>
    <name evidence="3" type="ORF">GCM10023352_11960</name>
</gene>
<protein>
    <recommendedName>
        <fullName evidence="5">Helicase</fullName>
    </recommendedName>
</protein>
<name>A0ABP9BIX9_9MICC</name>
<dbReference type="InterPro" id="IPR001650">
    <property type="entry name" value="Helicase_C-like"/>
</dbReference>
<dbReference type="InterPro" id="IPR027417">
    <property type="entry name" value="P-loop_NTPase"/>
</dbReference>
<dbReference type="PROSITE" id="PS51194">
    <property type="entry name" value="HELICASE_CTER"/>
    <property type="match status" value="1"/>
</dbReference>
<dbReference type="SUPFAM" id="SSF55874">
    <property type="entry name" value="ATPase domain of HSP90 chaperone/DNA topoisomerase II/histidine kinase"/>
    <property type="match status" value="1"/>
</dbReference>
<proteinExistence type="predicted"/>
<evidence type="ECO:0000259" key="1">
    <source>
        <dbReference type="PROSITE" id="PS51192"/>
    </source>
</evidence>